<dbReference type="InterPro" id="IPR053143">
    <property type="entry name" value="Arylsulfate_ST"/>
</dbReference>
<dbReference type="InterPro" id="IPR015943">
    <property type="entry name" value="WD40/YVTN_repeat-like_dom_sf"/>
</dbReference>
<comment type="caution">
    <text evidence="2">The sequence shown here is derived from an EMBL/GenBank/DDBJ whole genome shotgun (WGS) entry which is preliminary data.</text>
</comment>
<sequence>MDTKDDEEVAEDDGSENEVDNPDVDNNDGGEESGESENESDIYAGDIVTYVSEKTQDGYVLVNDASNNRVYLMDKTDAKILYEWDLPSGIGNDAELLDNGNLLVALTDSDPAYTFGGYGGRMAMVAPSGDLLWDYEYSDELNLAHHDLEILPNGNVLVLAWEKKEGNELNENGYYGEDDVIYIEKVFEIDRRTNQIVWEWSSWDHLVQDVNSDSKNFGVVKENTDKININYMDQYKEGSYNGDIMHANALEYDKENDLIYISVNFFSEVWVIDHSTTTAQAKTGAGGNFNKGGDILFRFGNPEAYNDFSNPRLFFHNHNPTLVPGTNRILVYSNGLPVVDPHSTVYELILPEINELGTKANFNPEIYWSFADPDLFSAKVSGAHRLPNGNTLITEGTYGYWEVTPQKEVVWKFEGDGFFWRGYHYDLNSFATDNLNL</sequence>
<dbReference type="PANTHER" id="PTHR35340">
    <property type="entry name" value="PQQ ENZYME REPEAT PROTEIN-RELATED"/>
    <property type="match status" value="1"/>
</dbReference>
<name>A0A0Q9Z586_9FLAO</name>
<evidence type="ECO:0000313" key="3">
    <source>
        <dbReference type="Proteomes" id="UP000051643"/>
    </source>
</evidence>
<proteinExistence type="predicted"/>
<protein>
    <recommendedName>
        <fullName evidence="4">Arylsulfotransferase</fullName>
    </recommendedName>
</protein>
<dbReference type="Gene3D" id="2.130.10.10">
    <property type="entry name" value="YVTN repeat-like/Quinoprotein amine dehydrogenase"/>
    <property type="match status" value="1"/>
</dbReference>
<dbReference type="GO" id="GO:0004062">
    <property type="term" value="F:aryl sulfotransferase activity"/>
    <property type="evidence" value="ECO:0007669"/>
    <property type="project" value="InterPro"/>
</dbReference>
<reference evidence="2" key="1">
    <citation type="submission" date="2015-10" db="EMBL/GenBank/DDBJ databases">
        <title>Draft genome sequence of Salegentibacter mishustinae KCTC 12263.</title>
        <authorList>
            <person name="Lin W."/>
            <person name="Zheng Q."/>
        </authorList>
    </citation>
    <scope>NUCLEOTIDE SEQUENCE [LARGE SCALE GENOMIC DNA]</scope>
    <source>
        <strain evidence="2">KCTC 12263</strain>
    </source>
</reference>
<accession>A0A0Q9Z586</accession>
<dbReference type="STRING" id="270918.APR42_09880"/>
<dbReference type="Proteomes" id="UP000051643">
    <property type="component" value="Unassembled WGS sequence"/>
</dbReference>
<evidence type="ECO:0000313" key="2">
    <source>
        <dbReference type="EMBL" id="KRG28063.1"/>
    </source>
</evidence>
<evidence type="ECO:0000256" key="1">
    <source>
        <dbReference type="SAM" id="MobiDB-lite"/>
    </source>
</evidence>
<dbReference type="Pfam" id="PF05935">
    <property type="entry name" value="Arylsulfotrans"/>
    <property type="match status" value="1"/>
</dbReference>
<feature type="compositionally biased region" description="Acidic residues" evidence="1">
    <location>
        <begin position="1"/>
        <end position="40"/>
    </location>
</feature>
<dbReference type="PANTHER" id="PTHR35340:SF5">
    <property type="entry name" value="ASST-DOMAIN-CONTAINING PROTEIN"/>
    <property type="match status" value="1"/>
</dbReference>
<gene>
    <name evidence="2" type="ORF">APR42_09880</name>
</gene>
<dbReference type="AlphaFoldDB" id="A0A0Q9Z586"/>
<dbReference type="SUPFAM" id="SSF50998">
    <property type="entry name" value="Quinoprotein alcohol dehydrogenase-like"/>
    <property type="match status" value="1"/>
</dbReference>
<evidence type="ECO:0008006" key="4">
    <source>
        <dbReference type="Google" id="ProtNLM"/>
    </source>
</evidence>
<keyword evidence="3" id="KW-1185">Reference proteome</keyword>
<feature type="region of interest" description="Disordered" evidence="1">
    <location>
        <begin position="1"/>
        <end position="42"/>
    </location>
</feature>
<dbReference type="EMBL" id="LKTP01000034">
    <property type="protein sequence ID" value="KRG28063.1"/>
    <property type="molecule type" value="Genomic_DNA"/>
</dbReference>
<dbReference type="InterPro" id="IPR011047">
    <property type="entry name" value="Quinoprotein_ADH-like_sf"/>
</dbReference>
<dbReference type="InterPro" id="IPR010262">
    <property type="entry name" value="Arylsulfotransferase_bact"/>
</dbReference>
<organism evidence="2 3">
    <name type="scientific">Salegentibacter mishustinae</name>
    <dbReference type="NCBI Taxonomy" id="270918"/>
    <lineage>
        <taxon>Bacteria</taxon>
        <taxon>Pseudomonadati</taxon>
        <taxon>Bacteroidota</taxon>
        <taxon>Flavobacteriia</taxon>
        <taxon>Flavobacteriales</taxon>
        <taxon>Flavobacteriaceae</taxon>
        <taxon>Salegentibacter</taxon>
    </lineage>
</organism>